<evidence type="ECO:0008006" key="3">
    <source>
        <dbReference type="Google" id="ProtNLM"/>
    </source>
</evidence>
<dbReference type="Proteomes" id="UP000033202">
    <property type="component" value="Unassembled WGS sequence"/>
</dbReference>
<accession>A0A0E9MRE9</accession>
<keyword evidence="2" id="KW-1185">Reference proteome</keyword>
<dbReference type="Pfam" id="PF01904">
    <property type="entry name" value="DUF72"/>
    <property type="match status" value="1"/>
</dbReference>
<protein>
    <recommendedName>
        <fullName evidence="3">DUF72 domain-containing protein</fullName>
    </recommendedName>
</protein>
<dbReference type="EMBL" id="BBWU01000038">
    <property type="protein sequence ID" value="GAO39715.1"/>
    <property type="molecule type" value="Genomic_DNA"/>
</dbReference>
<evidence type="ECO:0000313" key="1">
    <source>
        <dbReference type="EMBL" id="GAO39715.1"/>
    </source>
</evidence>
<reference evidence="1 2" key="1">
    <citation type="submission" date="2015-04" db="EMBL/GenBank/DDBJ databases">
        <title>Whole genome shotgun sequence of Sphingomonas changbaiensis NBRC 104936.</title>
        <authorList>
            <person name="Katano-Makiyama Y."/>
            <person name="Hosoyama A."/>
            <person name="Hashimoto M."/>
            <person name="Noguchi M."/>
            <person name="Tsuchikane K."/>
            <person name="Ohji S."/>
            <person name="Yamazoe A."/>
            <person name="Ichikawa N."/>
            <person name="Kimura A."/>
            <person name="Fujita N."/>
        </authorList>
    </citation>
    <scope>NUCLEOTIDE SEQUENCE [LARGE SCALE GENOMIC DNA]</scope>
    <source>
        <strain evidence="1 2">NBRC 104936</strain>
    </source>
</reference>
<dbReference type="InterPro" id="IPR002763">
    <property type="entry name" value="DUF72"/>
</dbReference>
<dbReference type="OrthoDB" id="9780310at2"/>
<name>A0A0E9MRE9_9SPHN</name>
<comment type="caution">
    <text evidence="1">The sequence shown here is derived from an EMBL/GenBank/DDBJ whole genome shotgun (WGS) entry which is preliminary data.</text>
</comment>
<dbReference type="STRING" id="1219043.SCH01S_38_00550"/>
<dbReference type="PANTHER" id="PTHR30348">
    <property type="entry name" value="UNCHARACTERIZED PROTEIN YECE"/>
    <property type="match status" value="1"/>
</dbReference>
<dbReference type="InterPro" id="IPR036520">
    <property type="entry name" value="UPF0759_sf"/>
</dbReference>
<dbReference type="RefSeq" id="WP_046348528.1">
    <property type="nucleotide sequence ID" value="NZ_BBWU01000038.1"/>
</dbReference>
<organism evidence="1 2">
    <name type="scientific">Sphingomonas changbaiensis NBRC 104936</name>
    <dbReference type="NCBI Taxonomy" id="1219043"/>
    <lineage>
        <taxon>Bacteria</taxon>
        <taxon>Pseudomonadati</taxon>
        <taxon>Pseudomonadota</taxon>
        <taxon>Alphaproteobacteria</taxon>
        <taxon>Sphingomonadales</taxon>
        <taxon>Sphingomonadaceae</taxon>
        <taxon>Sphingomonas</taxon>
    </lineage>
</organism>
<sequence>MIRVGIGGWTYEPWRGTFYPPKLPHAKEIEHATRALTAIEVNGTYYRRQTPKTFESWAKTAPDGFVYALKASRFCTNRKNLAEGEEGIRNFLDQGLTELGPKLGPILWQLMGTKQFDPDEVASFFALLPKSWNGVPLRHAIEPRHESFRTPEFFDLARKADVAVVYAHAADYPTFDEQTGDFTYARLQQCCEEKPTGYTAAELDGWADQARAWAQGGRDVFVFFIAGAKVRAPSAAMALIERVGRP</sequence>
<evidence type="ECO:0000313" key="2">
    <source>
        <dbReference type="Proteomes" id="UP000033202"/>
    </source>
</evidence>
<dbReference type="PANTHER" id="PTHR30348:SF4">
    <property type="entry name" value="DUF72 DOMAIN-CONTAINING PROTEIN"/>
    <property type="match status" value="1"/>
</dbReference>
<dbReference type="SUPFAM" id="SSF117396">
    <property type="entry name" value="TM1631-like"/>
    <property type="match status" value="1"/>
</dbReference>
<dbReference type="AlphaFoldDB" id="A0A0E9MRE9"/>
<dbReference type="Gene3D" id="3.20.20.410">
    <property type="entry name" value="Protein of unknown function UPF0759"/>
    <property type="match status" value="1"/>
</dbReference>
<proteinExistence type="predicted"/>
<gene>
    <name evidence="1" type="ORF">SCH01S_38_00550</name>
</gene>